<dbReference type="OrthoDB" id="9895681at2"/>
<sequence>METYYYNVVETSEQGEPGLLSPLPAKSVVDLDAQGFADMILRQRTDPASRSDPLPARIVVTVWLGEPDLLAGQEPDAVAEWPDRSELVTEEE</sequence>
<dbReference type="EMBL" id="FOAZ01000036">
    <property type="protein sequence ID" value="SEM59183.1"/>
    <property type="molecule type" value="Genomic_DNA"/>
</dbReference>
<dbReference type="AlphaFoldDB" id="A0A1H7ZLP8"/>
<evidence type="ECO:0000313" key="1">
    <source>
        <dbReference type="EMBL" id="SEM59183.1"/>
    </source>
</evidence>
<protein>
    <submittedName>
        <fullName evidence="1">Uncharacterized protein</fullName>
    </submittedName>
</protein>
<accession>A0A1H7ZLP8</accession>
<evidence type="ECO:0000313" key="2">
    <source>
        <dbReference type="Proteomes" id="UP000183015"/>
    </source>
</evidence>
<dbReference type="Proteomes" id="UP000183015">
    <property type="component" value="Unassembled WGS sequence"/>
</dbReference>
<dbReference type="RefSeq" id="WP_042457984.1">
    <property type="nucleotide sequence ID" value="NZ_BBPN01000050.1"/>
</dbReference>
<name>A0A1H7ZLP8_STRJI</name>
<gene>
    <name evidence="1" type="ORF">SAMN05414137_13618</name>
</gene>
<proteinExistence type="predicted"/>
<reference evidence="2" key="1">
    <citation type="submission" date="2016-10" db="EMBL/GenBank/DDBJ databases">
        <authorList>
            <person name="Varghese N."/>
        </authorList>
    </citation>
    <scope>NUCLEOTIDE SEQUENCE [LARGE SCALE GENOMIC DNA]</scope>
    <source>
        <strain evidence="2">DSM 45096 / BCRC 16803 / CGMCC 4.1857 / CIP 109030 / JCM 12277 / KCTC 19219 / NBRC 100920 / 33214</strain>
    </source>
</reference>
<organism evidence="1 2">
    <name type="scientific">Streptacidiphilus jiangxiensis</name>
    <dbReference type="NCBI Taxonomy" id="235985"/>
    <lineage>
        <taxon>Bacteria</taxon>
        <taxon>Bacillati</taxon>
        <taxon>Actinomycetota</taxon>
        <taxon>Actinomycetes</taxon>
        <taxon>Kitasatosporales</taxon>
        <taxon>Streptomycetaceae</taxon>
        <taxon>Streptacidiphilus</taxon>
    </lineage>
</organism>
<keyword evidence="2" id="KW-1185">Reference proteome</keyword>